<feature type="compositionally biased region" description="Low complexity" evidence="2">
    <location>
        <begin position="267"/>
        <end position="279"/>
    </location>
</feature>
<protein>
    <recommendedName>
        <fullName evidence="3">Thioredoxin domain-containing protein</fullName>
    </recommendedName>
</protein>
<dbReference type="InterPro" id="IPR023198">
    <property type="entry name" value="PGP-like_dom2"/>
</dbReference>
<dbReference type="AlphaFoldDB" id="A0AAV1IH28"/>
<dbReference type="Pfam" id="PF01436">
    <property type="entry name" value="NHL"/>
    <property type="match status" value="3"/>
</dbReference>
<dbReference type="InterPro" id="IPR001258">
    <property type="entry name" value="NHL_repeat"/>
</dbReference>
<dbReference type="Proteomes" id="UP001314263">
    <property type="component" value="Unassembled WGS sequence"/>
</dbReference>
<dbReference type="Gene3D" id="3.40.30.10">
    <property type="entry name" value="Glutaredoxin"/>
    <property type="match status" value="1"/>
</dbReference>
<keyword evidence="5" id="KW-1185">Reference proteome</keyword>
<feature type="domain" description="Thioredoxin" evidence="3">
    <location>
        <begin position="364"/>
        <end position="514"/>
    </location>
</feature>
<dbReference type="SUPFAM" id="SSF52833">
    <property type="entry name" value="Thioredoxin-like"/>
    <property type="match status" value="1"/>
</dbReference>
<dbReference type="InterPro" id="IPR045302">
    <property type="entry name" value="NHL2_NHL_rpt_dom"/>
</dbReference>
<evidence type="ECO:0000313" key="5">
    <source>
        <dbReference type="Proteomes" id="UP001314263"/>
    </source>
</evidence>
<comment type="caution">
    <text evidence="4">The sequence shown here is derived from an EMBL/GenBank/DDBJ whole genome shotgun (WGS) entry which is preliminary data.</text>
</comment>
<dbReference type="SUPFAM" id="SSF56784">
    <property type="entry name" value="HAD-like"/>
    <property type="match status" value="1"/>
</dbReference>
<dbReference type="Pfam" id="PF00702">
    <property type="entry name" value="Hydrolase"/>
    <property type="match status" value="1"/>
</dbReference>
<reference evidence="4 5" key="1">
    <citation type="submission" date="2023-10" db="EMBL/GenBank/DDBJ databases">
        <authorList>
            <person name="Maclean D."/>
            <person name="Macfadyen A."/>
        </authorList>
    </citation>
    <scope>NUCLEOTIDE SEQUENCE [LARGE SCALE GENOMIC DNA]</scope>
</reference>
<keyword evidence="1" id="KW-0677">Repeat</keyword>
<dbReference type="InterPro" id="IPR013766">
    <property type="entry name" value="Thioredoxin_domain"/>
</dbReference>
<dbReference type="Gene3D" id="1.10.150.240">
    <property type="entry name" value="Putative phosphatase, domain 2"/>
    <property type="match status" value="1"/>
</dbReference>
<feature type="region of interest" description="Disordered" evidence="2">
    <location>
        <begin position="870"/>
        <end position="895"/>
    </location>
</feature>
<feature type="region of interest" description="Disordered" evidence="2">
    <location>
        <begin position="247"/>
        <end position="280"/>
    </location>
</feature>
<dbReference type="SUPFAM" id="SSF101898">
    <property type="entry name" value="NHL repeat"/>
    <property type="match status" value="1"/>
</dbReference>
<dbReference type="InterPro" id="IPR011042">
    <property type="entry name" value="6-blade_b-propeller_TolB-like"/>
</dbReference>
<proteinExistence type="predicted"/>
<dbReference type="SFLD" id="SFLDG01129">
    <property type="entry name" value="C1.5:_HAD__Beta-PGM__Phosphata"/>
    <property type="match status" value="1"/>
</dbReference>
<dbReference type="PANTHER" id="PTHR46388">
    <property type="entry name" value="NHL REPEAT-CONTAINING PROTEIN 2"/>
    <property type="match status" value="1"/>
</dbReference>
<evidence type="ECO:0000256" key="2">
    <source>
        <dbReference type="SAM" id="MobiDB-lite"/>
    </source>
</evidence>
<evidence type="ECO:0000256" key="1">
    <source>
        <dbReference type="ARBA" id="ARBA00022737"/>
    </source>
</evidence>
<dbReference type="SFLD" id="SFLDG01135">
    <property type="entry name" value="C1.5.6:_HAD__Beta-PGM__Phospha"/>
    <property type="match status" value="1"/>
</dbReference>
<dbReference type="EMBL" id="CAUYUE010000012">
    <property type="protein sequence ID" value="CAK0785299.1"/>
    <property type="molecule type" value="Genomic_DNA"/>
</dbReference>
<feature type="compositionally biased region" description="Basic and acidic residues" evidence="2">
    <location>
        <begin position="248"/>
        <end position="263"/>
    </location>
</feature>
<dbReference type="PANTHER" id="PTHR46388:SF2">
    <property type="entry name" value="NHL REPEAT-CONTAINING PROTEIN 2"/>
    <property type="match status" value="1"/>
</dbReference>
<dbReference type="Pfam" id="PF13905">
    <property type="entry name" value="Thioredoxin_8"/>
    <property type="match status" value="1"/>
</dbReference>
<dbReference type="InterPro" id="IPR036412">
    <property type="entry name" value="HAD-like_sf"/>
</dbReference>
<dbReference type="Gene3D" id="2.120.10.30">
    <property type="entry name" value="TolB, C-terminal domain"/>
    <property type="match status" value="3"/>
</dbReference>
<name>A0AAV1IH28_9CHLO</name>
<dbReference type="InterPro" id="IPR012336">
    <property type="entry name" value="Thioredoxin-like_fold"/>
</dbReference>
<dbReference type="NCBIfam" id="TIGR01509">
    <property type="entry name" value="HAD-SF-IA-v3"/>
    <property type="match status" value="1"/>
</dbReference>
<accession>A0AAV1IH28</accession>
<dbReference type="InterPro" id="IPR023214">
    <property type="entry name" value="HAD_sf"/>
</dbReference>
<dbReference type="SFLD" id="SFLDS00003">
    <property type="entry name" value="Haloacid_Dehalogenase"/>
    <property type="match status" value="1"/>
</dbReference>
<evidence type="ECO:0000259" key="3">
    <source>
        <dbReference type="PROSITE" id="PS51352"/>
    </source>
</evidence>
<dbReference type="PRINTS" id="PR00413">
    <property type="entry name" value="HADHALOGNASE"/>
</dbReference>
<evidence type="ECO:0000313" key="4">
    <source>
        <dbReference type="EMBL" id="CAK0785299.1"/>
    </source>
</evidence>
<dbReference type="FunFam" id="3.40.30.10:FF:000320">
    <property type="entry name" value="NHL repeat-containing protein 2"/>
    <property type="match status" value="1"/>
</dbReference>
<sequence length="1041" mass="110339">MATEQTASASAIKTSQQQEEAVQAILFDMDGVLCNSEEMTQRVGAETLLKIYGVKVDPEEFAAFAGMGEAYFLSGVAGKYGLKIDDINALKEVFYGIYMEKAANSDEDIGLPGSIELVKACREAGLRVAVASSADRVKVDANLALVGFDAERDFDTIVSADLFERLKPAPDIFLAAAEQLGIDPKNCVVVEDAAAGVQAARLAGMRVIGVTTTLAQEKMLSEGPDAIRPDIGHISVDDLMSLNRAHAKTADRAESVRQERIQSSKEASTSGNGAGASSSMDEVFQLPGGLSTSRRAALKAAALAGGLGSVYVVLTRAKACSFASPKALLKALLPQPTPVASPGTAQQAERVAAFRRFIQGVERRGGGEKVPEFPAGAQWFNSPPLRLARELKGKVLVLDFWTYCCINCMHVLPELAALERKYTGQPVCVVGVHSAKFDNEKDSEAIRNAVLRYQVAHPVVNDTNMVLWRDLGVASWPTLMVVSPKGRVIATLAGEGQKQNIDDMVAAALQYYGERGELDSTPVPMTLERDKPERLLDSPLRYPGKLTADLAGNRLFIADSNNHRIVICGLTGQYIDQIGGNGAALRDGAFDSAAFNRPQGLAFSSKRNCLYVADTENHALREVDLDKRTVRTLAGNGTKAEQDYVGGQRGAAQLLNSPWDLAFDAQEDALFVAIAGQHQIWRHDMTSGVTAVFSGDGYERNANGRNGPSTSWAQPSGISLSADGSQLWVADSESSAVRSMSLATGGSQAHVGGDPLFAENLFRFGDRDSSGTNALLQHPLAVLGLAKGDAVVADSYNHRLKVLDAKSDTIRTVAGSGTPGLADGVGAAAQLSEPGGLCLGPDGTVLVADTNNSLIRQLDLQSGKLQTLELKGVPKPRRDPDAEPLGAAGGAGEAPPVPRGAALVLSDAAISSQRAQLQLSFELPPSYHLTKGANSSFQAYTSGKTASGGTLQPMSGSLQERGSVLSAVLSATLPENEKVSSVSIACKVYFCQDESVCLFQEVIFRVPVNEQRAPGEQNIALRYGLSPRASSVDFPQYAQGV</sequence>
<dbReference type="PROSITE" id="PS51352">
    <property type="entry name" value="THIOREDOXIN_2"/>
    <property type="match status" value="1"/>
</dbReference>
<dbReference type="InterPro" id="IPR006439">
    <property type="entry name" value="HAD-SF_hydro_IA"/>
</dbReference>
<gene>
    <name evidence="4" type="ORF">CVIRNUC_008506</name>
</gene>
<dbReference type="CDD" id="cd14951">
    <property type="entry name" value="NHL-2_like"/>
    <property type="match status" value="1"/>
</dbReference>
<dbReference type="CDD" id="cd07505">
    <property type="entry name" value="HAD_BPGM-like"/>
    <property type="match status" value="1"/>
</dbReference>
<organism evidence="4 5">
    <name type="scientific">Coccomyxa viridis</name>
    <dbReference type="NCBI Taxonomy" id="1274662"/>
    <lineage>
        <taxon>Eukaryota</taxon>
        <taxon>Viridiplantae</taxon>
        <taxon>Chlorophyta</taxon>
        <taxon>core chlorophytes</taxon>
        <taxon>Trebouxiophyceae</taxon>
        <taxon>Trebouxiophyceae incertae sedis</taxon>
        <taxon>Coccomyxaceae</taxon>
        <taxon>Coccomyxa</taxon>
    </lineage>
</organism>
<dbReference type="Gene3D" id="3.40.50.1000">
    <property type="entry name" value="HAD superfamily/HAD-like"/>
    <property type="match status" value="1"/>
</dbReference>
<dbReference type="InterPro" id="IPR036249">
    <property type="entry name" value="Thioredoxin-like_sf"/>
</dbReference>